<proteinExistence type="predicted"/>
<organism evidence="1 2">
    <name type="scientific">Spartinivicinus poritis</name>
    <dbReference type="NCBI Taxonomy" id="2994640"/>
    <lineage>
        <taxon>Bacteria</taxon>
        <taxon>Pseudomonadati</taxon>
        <taxon>Pseudomonadota</taxon>
        <taxon>Gammaproteobacteria</taxon>
        <taxon>Oceanospirillales</taxon>
        <taxon>Zooshikellaceae</taxon>
        <taxon>Spartinivicinus</taxon>
    </lineage>
</organism>
<name>A0ABT5U940_9GAMM</name>
<reference evidence="1 2" key="1">
    <citation type="submission" date="2022-11" db="EMBL/GenBank/DDBJ databases">
        <title>Spartinivicinus poritis sp. nov., isolated from scleractinian coral Porites lutea.</title>
        <authorList>
            <person name="Zhang G."/>
            <person name="Cai L."/>
            <person name="Wei Q."/>
        </authorList>
    </citation>
    <scope>NUCLEOTIDE SEQUENCE [LARGE SCALE GENOMIC DNA]</scope>
    <source>
        <strain evidence="1 2">A2-2</strain>
    </source>
</reference>
<evidence type="ECO:0000313" key="1">
    <source>
        <dbReference type="EMBL" id="MDE1462896.1"/>
    </source>
</evidence>
<dbReference type="EMBL" id="JAPMOU010000015">
    <property type="protein sequence ID" value="MDE1462896.1"/>
    <property type="molecule type" value="Genomic_DNA"/>
</dbReference>
<sequence length="105" mass="11824">MVKKPTTPVAMQDLINQIRSAIPFDTPESVLCAGTCHGCSKKLLEFLSRELDDWESQLQSGQVPTLGEIDRLAKTSKKIYRVLQKNHLIESSASHKKNKNQLHSH</sequence>
<comment type="caution">
    <text evidence="1">The sequence shown here is derived from an EMBL/GenBank/DDBJ whole genome shotgun (WGS) entry which is preliminary data.</text>
</comment>
<dbReference type="Proteomes" id="UP001528823">
    <property type="component" value="Unassembled WGS sequence"/>
</dbReference>
<protein>
    <submittedName>
        <fullName evidence="1">Uncharacterized protein</fullName>
    </submittedName>
</protein>
<dbReference type="RefSeq" id="WP_274689246.1">
    <property type="nucleotide sequence ID" value="NZ_JAPMOU010000015.1"/>
</dbReference>
<gene>
    <name evidence="1" type="ORF">ORQ98_13050</name>
</gene>
<keyword evidence="2" id="KW-1185">Reference proteome</keyword>
<evidence type="ECO:0000313" key="2">
    <source>
        <dbReference type="Proteomes" id="UP001528823"/>
    </source>
</evidence>
<accession>A0ABT5U940</accession>